<proteinExistence type="predicted"/>
<reference evidence="1 2" key="1">
    <citation type="submission" date="2024-01" db="EMBL/GenBank/DDBJ databases">
        <authorList>
            <person name="Waweru B."/>
        </authorList>
    </citation>
    <scope>NUCLEOTIDE SEQUENCE [LARGE SCALE GENOMIC DNA]</scope>
</reference>
<comment type="caution">
    <text evidence="1">The sequence shown here is derived from an EMBL/GenBank/DDBJ whole genome shotgun (WGS) entry which is preliminary data.</text>
</comment>
<keyword evidence="2" id="KW-1185">Reference proteome</keyword>
<dbReference type="Proteomes" id="UP001314170">
    <property type="component" value="Unassembled WGS sequence"/>
</dbReference>
<evidence type="ECO:0000313" key="1">
    <source>
        <dbReference type="EMBL" id="CAK7330197.1"/>
    </source>
</evidence>
<organism evidence="1 2">
    <name type="scientific">Dovyalis caffra</name>
    <dbReference type="NCBI Taxonomy" id="77055"/>
    <lineage>
        <taxon>Eukaryota</taxon>
        <taxon>Viridiplantae</taxon>
        <taxon>Streptophyta</taxon>
        <taxon>Embryophyta</taxon>
        <taxon>Tracheophyta</taxon>
        <taxon>Spermatophyta</taxon>
        <taxon>Magnoliopsida</taxon>
        <taxon>eudicotyledons</taxon>
        <taxon>Gunneridae</taxon>
        <taxon>Pentapetalae</taxon>
        <taxon>rosids</taxon>
        <taxon>fabids</taxon>
        <taxon>Malpighiales</taxon>
        <taxon>Salicaceae</taxon>
        <taxon>Flacourtieae</taxon>
        <taxon>Dovyalis</taxon>
    </lineage>
</organism>
<accession>A0AAV1RBY8</accession>
<gene>
    <name evidence="1" type="ORF">DCAF_LOCUS7834</name>
</gene>
<name>A0AAV1RBY8_9ROSI</name>
<sequence>MEWPNIHSAKLGEFETSWNYVFHHAHFPRIEGYKYGERAGYEEEREMRIGN</sequence>
<protein>
    <submittedName>
        <fullName evidence="1">Uncharacterized protein</fullName>
    </submittedName>
</protein>
<dbReference type="AlphaFoldDB" id="A0AAV1RBY8"/>
<evidence type="ECO:0000313" key="2">
    <source>
        <dbReference type="Proteomes" id="UP001314170"/>
    </source>
</evidence>
<dbReference type="EMBL" id="CAWUPB010000913">
    <property type="protein sequence ID" value="CAK7330197.1"/>
    <property type="molecule type" value="Genomic_DNA"/>
</dbReference>